<dbReference type="SUPFAM" id="SSF56042">
    <property type="entry name" value="PurM C-terminal domain-like"/>
    <property type="match status" value="1"/>
</dbReference>
<feature type="binding site" evidence="2">
    <location>
        <position position="55"/>
    </location>
    <ligand>
        <name>Mg(2+)</name>
        <dbReference type="ChEBI" id="CHEBI:18420"/>
        <label>2</label>
    </ligand>
</feature>
<gene>
    <name evidence="2" type="primary">thiL</name>
    <name evidence="5" type="ORF">ASAP_1406</name>
</gene>
<feature type="domain" description="PurM-like N-terminal" evidence="3">
    <location>
        <begin position="36"/>
        <end position="149"/>
    </location>
</feature>
<dbReference type="GO" id="GO:0005524">
    <property type="term" value="F:ATP binding"/>
    <property type="evidence" value="ECO:0007669"/>
    <property type="project" value="UniProtKB-UniRule"/>
</dbReference>
<feature type="binding site" evidence="2">
    <location>
        <position position="62"/>
    </location>
    <ligand>
        <name>substrate</name>
    </ligand>
</feature>
<dbReference type="GO" id="GO:0009030">
    <property type="term" value="F:thiamine-phosphate kinase activity"/>
    <property type="evidence" value="ECO:0007669"/>
    <property type="project" value="UniProtKB-UniRule"/>
</dbReference>
<dbReference type="EMBL" id="CBLX010000009">
    <property type="protein sequence ID" value="CDG39451.1"/>
    <property type="molecule type" value="Genomic_DNA"/>
</dbReference>
<dbReference type="eggNOG" id="COG0611">
    <property type="taxonomic scope" value="Bacteria"/>
</dbReference>
<dbReference type="NCBIfam" id="TIGR01379">
    <property type="entry name" value="thiL"/>
    <property type="match status" value="1"/>
</dbReference>
<dbReference type="PANTHER" id="PTHR30270">
    <property type="entry name" value="THIAMINE-MONOPHOSPHATE KINASE"/>
    <property type="match status" value="1"/>
</dbReference>
<proteinExistence type="inferred from homology"/>
<feature type="binding site" evidence="2">
    <location>
        <position position="55"/>
    </location>
    <ligand>
        <name>Mg(2+)</name>
        <dbReference type="ChEBI" id="CHEBI:18420"/>
        <label>1</label>
    </ligand>
</feature>
<comment type="function">
    <text evidence="2">Catalyzes the ATP-dependent phosphorylation of thiamine-monophosphate (TMP) to form thiamine-pyrophosphate (TPP), the active form of vitamin B1.</text>
</comment>
<keyword evidence="2" id="KW-0547">Nucleotide-binding</keyword>
<feature type="binding site" evidence="2">
    <location>
        <position position="38"/>
    </location>
    <ligand>
        <name>Mg(2+)</name>
        <dbReference type="ChEBI" id="CHEBI:18420"/>
        <label>3</label>
    </ligand>
</feature>
<feature type="binding site" evidence="2">
    <location>
        <position position="322"/>
    </location>
    <ligand>
        <name>substrate</name>
    </ligand>
</feature>
<dbReference type="InterPro" id="IPR036676">
    <property type="entry name" value="PurM-like_C_sf"/>
</dbReference>
<feature type="binding site" evidence="2">
    <location>
        <position position="38"/>
    </location>
    <ligand>
        <name>Mg(2+)</name>
        <dbReference type="ChEBI" id="CHEBI:18420"/>
        <label>4</label>
    </ligand>
</feature>
<sequence length="325" mass="34600">MPGMTDQNRSEMSGGEFDFIDRFFRPLAGEGALALGDDAALIDLAEDRELILSTDTLVEAVHFLPDDPAETISRKLLRVSLSDCAAMGARPRGYLMNISRPAAFDDQWFASFSAGLVQDQAIFDVHLLGGDTTSTRGPLVLSLTILGEVPRGKAVRRGGARLGDVLWVTGTIGDAALGLQALLGELPDPDGYLAGRYRIPQPRTGFPLGDFAHAGMDISDGLVQDAGHLARQSGVHLEIDAAAVPRSPQARAAGEAWFETCLTGGDDYELLFAADESQTHAIMSAARQAAVPATRIGRVTLGSGVAVLDGEGKEMRLSRTGWQHF</sequence>
<keyword evidence="2 5" id="KW-0418">Kinase</keyword>
<keyword evidence="2" id="KW-0460">Magnesium</keyword>
<dbReference type="UniPathway" id="UPA00060">
    <property type="reaction ID" value="UER00142"/>
</dbReference>
<comment type="similarity">
    <text evidence="2">Belongs to the thiamine-monophosphate kinase family.</text>
</comment>
<feature type="domain" description="PurM-like C-terminal" evidence="4">
    <location>
        <begin position="209"/>
        <end position="307"/>
    </location>
</feature>
<dbReference type="GO" id="GO:0000287">
    <property type="term" value="F:magnesium ion binding"/>
    <property type="evidence" value="ECO:0007669"/>
    <property type="project" value="UniProtKB-UniRule"/>
</dbReference>
<organism evidence="5 6">
    <name type="scientific">Asaia bogorensis</name>
    <dbReference type="NCBI Taxonomy" id="91915"/>
    <lineage>
        <taxon>Bacteria</taxon>
        <taxon>Pseudomonadati</taxon>
        <taxon>Pseudomonadota</taxon>
        <taxon>Alphaproteobacteria</taxon>
        <taxon>Acetobacterales</taxon>
        <taxon>Acetobacteraceae</taxon>
        <taxon>Asaia</taxon>
    </lineage>
</organism>
<evidence type="ECO:0000313" key="6">
    <source>
        <dbReference type="Proteomes" id="UP000027583"/>
    </source>
</evidence>
<accession>A0A060QJM1</accession>
<comment type="caution">
    <text evidence="2">Lacks conserved residue(s) required for the propagation of feature annotation.</text>
</comment>
<dbReference type="InterPro" id="IPR016188">
    <property type="entry name" value="PurM-like_N"/>
</dbReference>
<feature type="binding site" evidence="2">
    <location>
        <position position="83"/>
    </location>
    <ligand>
        <name>Mg(2+)</name>
        <dbReference type="ChEBI" id="CHEBI:18420"/>
        <label>4</label>
    </ligand>
</feature>
<evidence type="ECO:0000259" key="4">
    <source>
        <dbReference type="Pfam" id="PF02769"/>
    </source>
</evidence>
<comment type="caution">
    <text evidence="5">The sequence shown here is derived from an EMBL/GenBank/DDBJ whole genome shotgun (WGS) entry which is preliminary data.</text>
</comment>
<dbReference type="PANTHER" id="PTHR30270:SF0">
    <property type="entry name" value="THIAMINE-MONOPHOSPHATE KINASE"/>
    <property type="match status" value="1"/>
</dbReference>
<feature type="binding site" evidence="2">
    <location>
        <position position="217"/>
    </location>
    <ligand>
        <name>Mg(2+)</name>
        <dbReference type="ChEBI" id="CHEBI:18420"/>
        <label>3</label>
    </ligand>
</feature>
<feature type="binding site" evidence="2">
    <location>
        <position position="54"/>
    </location>
    <ligand>
        <name>Mg(2+)</name>
        <dbReference type="ChEBI" id="CHEBI:18420"/>
        <label>1</label>
    </ligand>
</feature>
<name>A0A060QJM1_9PROT</name>
<dbReference type="InterPro" id="IPR010918">
    <property type="entry name" value="PurM-like_C_dom"/>
</dbReference>
<dbReference type="Pfam" id="PF00586">
    <property type="entry name" value="AIRS"/>
    <property type="match status" value="1"/>
</dbReference>
<feature type="binding site" evidence="2">
    <location>
        <position position="266"/>
    </location>
    <ligand>
        <name>substrate</name>
    </ligand>
</feature>
<keyword evidence="2" id="KW-0479">Metal-binding</keyword>
<dbReference type="CDD" id="cd02194">
    <property type="entry name" value="ThiL"/>
    <property type="match status" value="1"/>
</dbReference>
<dbReference type="Proteomes" id="UP000027583">
    <property type="component" value="Unassembled WGS sequence"/>
</dbReference>
<reference evidence="5 6" key="1">
    <citation type="journal article" date="2014" name="Genome Biol. Evol.">
        <title>Acetic acid bacteria genomes reveal functional traits for adaptation to life in insect guts.</title>
        <authorList>
            <person name="Chouaia B."/>
            <person name="Gaiarsa S."/>
            <person name="Crotti E."/>
            <person name="Comandatore F."/>
            <person name="Degli Esposti M."/>
            <person name="Ricci I."/>
            <person name="Alma A."/>
            <person name="Favia G."/>
            <person name="Bandi C."/>
            <person name="Daffonchio D."/>
        </authorList>
    </citation>
    <scope>NUCLEOTIDE SEQUENCE [LARGE SCALE GENOMIC DNA]</scope>
    <source>
        <strain evidence="5 6">SF2.1</strain>
    </source>
</reference>
<evidence type="ECO:0000259" key="3">
    <source>
        <dbReference type="Pfam" id="PF00586"/>
    </source>
</evidence>
<evidence type="ECO:0000256" key="1">
    <source>
        <dbReference type="ARBA" id="ARBA00022977"/>
    </source>
</evidence>
<dbReference type="Gene3D" id="3.90.650.10">
    <property type="entry name" value="PurM-like C-terminal domain"/>
    <property type="match status" value="1"/>
</dbReference>
<keyword evidence="2" id="KW-0067">ATP-binding</keyword>
<dbReference type="InterPro" id="IPR006283">
    <property type="entry name" value="ThiL-like"/>
</dbReference>
<feature type="binding site" evidence="2">
    <location>
        <position position="131"/>
    </location>
    <ligand>
        <name>Mg(2+)</name>
        <dbReference type="ChEBI" id="CHEBI:18420"/>
        <label>1</label>
    </ligand>
</feature>
<dbReference type="AlphaFoldDB" id="A0A060QJM1"/>
<feature type="binding site" evidence="2">
    <location>
        <position position="157"/>
    </location>
    <ligand>
        <name>ATP</name>
        <dbReference type="ChEBI" id="CHEBI:30616"/>
    </ligand>
</feature>
<dbReference type="HAMAP" id="MF_02128">
    <property type="entry name" value="TMP_kinase"/>
    <property type="match status" value="1"/>
</dbReference>
<feature type="binding site" evidence="2">
    <location>
        <position position="219"/>
    </location>
    <ligand>
        <name>ATP</name>
        <dbReference type="ChEBI" id="CHEBI:30616"/>
    </ligand>
</feature>
<feature type="binding site" evidence="2">
    <location>
        <position position="83"/>
    </location>
    <ligand>
        <name>Mg(2+)</name>
        <dbReference type="ChEBI" id="CHEBI:18420"/>
        <label>3</label>
    </ligand>
</feature>
<comment type="catalytic activity">
    <reaction evidence="2">
        <text>thiamine phosphate + ATP = thiamine diphosphate + ADP</text>
        <dbReference type="Rhea" id="RHEA:15913"/>
        <dbReference type="ChEBI" id="CHEBI:30616"/>
        <dbReference type="ChEBI" id="CHEBI:37575"/>
        <dbReference type="ChEBI" id="CHEBI:58937"/>
        <dbReference type="ChEBI" id="CHEBI:456216"/>
        <dbReference type="EC" id="2.7.4.16"/>
    </reaction>
</comment>
<dbReference type="SUPFAM" id="SSF55326">
    <property type="entry name" value="PurM N-terminal domain-like"/>
    <property type="match status" value="1"/>
</dbReference>
<dbReference type="PIRSF" id="PIRSF005303">
    <property type="entry name" value="Thiam_monoph_kin"/>
    <property type="match status" value="1"/>
</dbReference>
<evidence type="ECO:0000256" key="2">
    <source>
        <dbReference type="HAMAP-Rule" id="MF_02128"/>
    </source>
</evidence>
<feature type="binding site" evidence="2">
    <location>
        <position position="83"/>
    </location>
    <ligand>
        <name>Mg(2+)</name>
        <dbReference type="ChEBI" id="CHEBI:18420"/>
        <label>2</label>
    </ligand>
</feature>
<feature type="binding site" evidence="2">
    <location>
        <position position="53"/>
    </location>
    <ligand>
        <name>Mg(2+)</name>
        <dbReference type="ChEBI" id="CHEBI:18420"/>
        <label>4</label>
    </ligand>
</feature>
<reference evidence="5 6" key="2">
    <citation type="journal article" date="2014" name="PLoS ONE">
        <title>Evolution of mitochondria reconstructed from the energy metabolism of living bacteria.</title>
        <authorList>
            <person name="Degli Esposti M."/>
            <person name="Chouaia B."/>
            <person name="Comandatore F."/>
            <person name="Crotti E."/>
            <person name="Sassera D."/>
            <person name="Lievens P.M."/>
            <person name="Daffonchio D."/>
            <person name="Bandi C."/>
        </authorList>
    </citation>
    <scope>NUCLEOTIDE SEQUENCE [LARGE SCALE GENOMIC DNA]</scope>
    <source>
        <strain evidence="5 6">SF2.1</strain>
    </source>
</reference>
<feature type="binding site" evidence="2">
    <location>
        <position position="220"/>
    </location>
    <ligand>
        <name>Mg(2+)</name>
        <dbReference type="ChEBI" id="CHEBI:18420"/>
        <label>5</label>
    </ligand>
</feature>
<feature type="binding site" evidence="2">
    <location>
        <begin position="130"/>
        <end position="131"/>
    </location>
    <ligand>
        <name>ATP</name>
        <dbReference type="ChEBI" id="CHEBI:30616"/>
    </ligand>
</feature>
<dbReference type="GO" id="GO:0009228">
    <property type="term" value="P:thiamine biosynthetic process"/>
    <property type="evidence" value="ECO:0007669"/>
    <property type="project" value="UniProtKB-KW"/>
</dbReference>
<dbReference type="EC" id="2.7.4.16" evidence="2"/>
<protein>
    <recommendedName>
        <fullName evidence="2">Thiamine-monophosphate kinase</fullName>
        <shortName evidence="2">TMP kinase</shortName>
        <shortName evidence="2">Thiamine-phosphate kinase</shortName>
        <ecNumber evidence="2">2.7.4.16</ecNumber>
    </recommendedName>
</protein>
<dbReference type="Gene3D" id="3.30.1330.10">
    <property type="entry name" value="PurM-like, N-terminal domain"/>
    <property type="match status" value="1"/>
</dbReference>
<dbReference type="GO" id="GO:0009229">
    <property type="term" value="P:thiamine diphosphate biosynthetic process"/>
    <property type="evidence" value="ECO:0007669"/>
    <property type="project" value="UniProtKB-UniRule"/>
</dbReference>
<comment type="miscellaneous">
    <text evidence="2">Reaction mechanism of ThiL seems to utilize a direct, inline transfer of the gamma-phosphate of ATP to TMP rather than a phosphorylated enzyme intermediate.</text>
</comment>
<comment type="pathway">
    <text evidence="2">Cofactor biosynthesis; thiamine diphosphate biosynthesis; thiamine diphosphate from thiamine phosphate: step 1/1.</text>
</comment>
<keyword evidence="2 5" id="KW-0808">Transferase</keyword>
<keyword evidence="1 2" id="KW-0784">Thiamine biosynthesis</keyword>
<evidence type="ECO:0000313" key="5">
    <source>
        <dbReference type="EMBL" id="CDG39451.1"/>
    </source>
</evidence>
<dbReference type="InterPro" id="IPR036921">
    <property type="entry name" value="PurM-like_N_sf"/>
</dbReference>
<dbReference type="Pfam" id="PF02769">
    <property type="entry name" value="AIRS_C"/>
    <property type="match status" value="1"/>
</dbReference>